<gene>
    <name evidence="1" type="ORF">BJ878DRAFT_414150</name>
</gene>
<dbReference type="EMBL" id="MU253763">
    <property type="protein sequence ID" value="KAG9247812.1"/>
    <property type="molecule type" value="Genomic_DNA"/>
</dbReference>
<sequence length="507" mass="56181">MLASFIDALDVLQQDYYEIWQGLWPTSIDWTSAIIGTYIAAALSTLSEYSEGLNNADYIENLIDKYFSQLVGGYFGQDVFALRQEAYDDMLWVVLEYLEALKFIFAHSTSQYKSSGGQFLWHGAQYIPAFAHRARIFWDLASAGWDTKLCDGGMIWSPYLEPYKNAITNELYISASISMYLYFPGDENASPFGFDTLSSGYPPASPRDPKYLAAAVEGYKWLTASNMTDYLGLYVDGYHVSNWSNNLPPNSTKPLRCDARNEMVYTYNQGVILSGQRGLYESTGAFSYIHDGHQLVQNVIAATGWNLATNTASQDMESKLYKWRGLGRDGVLEDACDSSGDCSQDGQTFKGIFFHHLTLFCVDLPDVLAAPDTPAHQDNVKSHAGACGRYKAWIRHNAVAALETKNSVGIFGMWWGAPSVITTASEDDTNITSEIPSSAVDYRNQGVPKNWALNGKRSIRAEDGIISQGEIGAQDLNDRNRGRTVETQGGGLSVLRAAWELADKGLK</sequence>
<dbReference type="Proteomes" id="UP000887226">
    <property type="component" value="Unassembled WGS sequence"/>
</dbReference>
<dbReference type="AlphaFoldDB" id="A0A9P8CIC4"/>
<evidence type="ECO:0000313" key="1">
    <source>
        <dbReference type="EMBL" id="KAG9247812.1"/>
    </source>
</evidence>
<proteinExistence type="predicted"/>
<reference evidence="1" key="1">
    <citation type="journal article" date="2021" name="IMA Fungus">
        <title>Genomic characterization of three marine fungi, including Emericellopsis atlantica sp. nov. with signatures of a generalist lifestyle and marine biomass degradation.</title>
        <authorList>
            <person name="Hagestad O.C."/>
            <person name="Hou L."/>
            <person name="Andersen J.H."/>
            <person name="Hansen E.H."/>
            <person name="Altermark B."/>
            <person name="Li C."/>
            <person name="Kuhnert E."/>
            <person name="Cox R.J."/>
            <person name="Crous P.W."/>
            <person name="Spatafora J.W."/>
            <person name="Lail K."/>
            <person name="Amirebrahimi M."/>
            <person name="Lipzen A."/>
            <person name="Pangilinan J."/>
            <person name="Andreopoulos W."/>
            <person name="Hayes R.D."/>
            <person name="Ng V."/>
            <person name="Grigoriev I.V."/>
            <person name="Jackson S.A."/>
            <person name="Sutton T.D.S."/>
            <person name="Dobson A.D.W."/>
            <person name="Rama T."/>
        </authorList>
    </citation>
    <scope>NUCLEOTIDE SEQUENCE</scope>
    <source>
        <strain evidence="1">TRa3180A</strain>
    </source>
</reference>
<dbReference type="GO" id="GO:0005975">
    <property type="term" value="P:carbohydrate metabolic process"/>
    <property type="evidence" value="ECO:0007669"/>
    <property type="project" value="InterPro"/>
</dbReference>
<dbReference type="Pfam" id="PF03663">
    <property type="entry name" value="Glyco_hydro_76"/>
    <property type="match status" value="1"/>
</dbReference>
<dbReference type="InterPro" id="IPR008928">
    <property type="entry name" value="6-hairpin_glycosidase_sf"/>
</dbReference>
<name>A0A9P8CIC4_9HELO</name>
<protein>
    <recommendedName>
        <fullName evidence="3">Glycosyl hydrolase</fullName>
    </recommendedName>
</protein>
<evidence type="ECO:0000313" key="2">
    <source>
        <dbReference type="Proteomes" id="UP000887226"/>
    </source>
</evidence>
<dbReference type="SUPFAM" id="SSF48208">
    <property type="entry name" value="Six-hairpin glycosidases"/>
    <property type="match status" value="1"/>
</dbReference>
<accession>A0A9P8CIC4</accession>
<dbReference type="OrthoDB" id="4104179at2759"/>
<keyword evidence="2" id="KW-1185">Reference proteome</keyword>
<dbReference type="PANTHER" id="PTHR47791:SF2">
    <property type="entry name" value="ENDO MANNANASE, GH76 FAMILY (EUROFUNG)"/>
    <property type="match status" value="1"/>
</dbReference>
<organism evidence="1 2">
    <name type="scientific">Calycina marina</name>
    <dbReference type="NCBI Taxonomy" id="1763456"/>
    <lineage>
        <taxon>Eukaryota</taxon>
        <taxon>Fungi</taxon>
        <taxon>Dikarya</taxon>
        <taxon>Ascomycota</taxon>
        <taxon>Pezizomycotina</taxon>
        <taxon>Leotiomycetes</taxon>
        <taxon>Helotiales</taxon>
        <taxon>Pezizellaceae</taxon>
        <taxon>Calycina</taxon>
    </lineage>
</organism>
<dbReference type="PANTHER" id="PTHR47791">
    <property type="entry name" value="MEIOTICALLY UP-REGULATED GENE 191 PROTEIN"/>
    <property type="match status" value="1"/>
</dbReference>
<evidence type="ECO:0008006" key="3">
    <source>
        <dbReference type="Google" id="ProtNLM"/>
    </source>
</evidence>
<dbReference type="InterPro" id="IPR053169">
    <property type="entry name" value="MUG_Protein"/>
</dbReference>
<dbReference type="InterPro" id="IPR005198">
    <property type="entry name" value="Glyco_hydro_76"/>
</dbReference>
<comment type="caution">
    <text evidence="1">The sequence shown here is derived from an EMBL/GenBank/DDBJ whole genome shotgun (WGS) entry which is preliminary data.</text>
</comment>
<dbReference type="Gene3D" id="1.50.10.20">
    <property type="match status" value="1"/>
</dbReference>